<evidence type="ECO:0000256" key="5">
    <source>
        <dbReference type="ARBA" id="ARBA00022630"/>
    </source>
</evidence>
<evidence type="ECO:0000313" key="18">
    <source>
        <dbReference type="Proteomes" id="UP000326759"/>
    </source>
</evidence>
<dbReference type="FunFam" id="1.10.579.10:FF:000002">
    <property type="entry name" value="Deoxyribodipyrimidine photolyase"/>
    <property type="match status" value="2"/>
</dbReference>
<reference evidence="17 18" key="1">
    <citation type="journal article" date="2019" name="PLoS Biol.">
        <title>Sex chromosomes control vertical transmission of feminizing Wolbachia symbionts in an isopod.</title>
        <authorList>
            <person name="Becking T."/>
            <person name="Chebbi M.A."/>
            <person name="Giraud I."/>
            <person name="Moumen B."/>
            <person name="Laverre T."/>
            <person name="Caubet Y."/>
            <person name="Peccoud J."/>
            <person name="Gilbert C."/>
            <person name="Cordaux R."/>
        </authorList>
    </citation>
    <scope>NUCLEOTIDE SEQUENCE [LARGE SCALE GENOMIC DNA]</scope>
    <source>
        <strain evidence="17">ANa2</strain>
        <tissue evidence="17">Whole body excluding digestive tract and cuticle</tissue>
    </source>
</reference>
<evidence type="ECO:0000256" key="8">
    <source>
        <dbReference type="ARBA" id="ARBA00023125"/>
    </source>
</evidence>
<evidence type="ECO:0000256" key="3">
    <source>
        <dbReference type="ARBA" id="ARBA00013149"/>
    </source>
</evidence>
<keyword evidence="18" id="KW-1185">Reference proteome</keyword>
<organism evidence="17 18">
    <name type="scientific">Armadillidium nasatum</name>
    <dbReference type="NCBI Taxonomy" id="96803"/>
    <lineage>
        <taxon>Eukaryota</taxon>
        <taxon>Metazoa</taxon>
        <taxon>Ecdysozoa</taxon>
        <taxon>Arthropoda</taxon>
        <taxon>Crustacea</taxon>
        <taxon>Multicrustacea</taxon>
        <taxon>Malacostraca</taxon>
        <taxon>Eumalacostraca</taxon>
        <taxon>Peracarida</taxon>
        <taxon>Isopoda</taxon>
        <taxon>Oniscidea</taxon>
        <taxon>Crinocheta</taxon>
        <taxon>Armadillidiidae</taxon>
        <taxon>Armadillidium</taxon>
    </lineage>
</organism>
<dbReference type="GO" id="GO:0003904">
    <property type="term" value="F:deoxyribodipyrimidine photo-lyase activity"/>
    <property type="evidence" value="ECO:0007669"/>
    <property type="project" value="UniProtKB-EC"/>
</dbReference>
<keyword evidence="9" id="KW-0234">DNA repair</keyword>
<comment type="similarity">
    <text evidence="2">Belongs to the DNA photolyase class-2 family.</text>
</comment>
<evidence type="ECO:0000256" key="7">
    <source>
        <dbReference type="ARBA" id="ARBA00022827"/>
    </source>
</evidence>
<dbReference type="Gene3D" id="1.25.40.80">
    <property type="match status" value="2"/>
</dbReference>
<dbReference type="InterPro" id="IPR014729">
    <property type="entry name" value="Rossmann-like_a/b/a_fold"/>
</dbReference>
<feature type="signal peptide" evidence="15">
    <location>
        <begin position="1"/>
        <end position="20"/>
    </location>
</feature>
<feature type="chain" id="PRO_5024278089" description="Deoxyribodipyrimidine photo-lyase" evidence="15">
    <location>
        <begin position="21"/>
        <end position="696"/>
    </location>
</feature>
<keyword evidence="15" id="KW-0732">Signal</keyword>
<dbReference type="OrthoDB" id="496749at2759"/>
<dbReference type="InterPro" id="IPR008148">
    <property type="entry name" value="DNA_photolyase_2"/>
</dbReference>
<name>A0A5N5TC43_9CRUS</name>
<keyword evidence="7" id="KW-0274">FAD</keyword>
<comment type="function">
    <text evidence="13">Involved in repair of UV radiation-induced DNA damage. Catalyzes the light-dependent monomerization (300-600 nm) of cyclobutyl pyrimidine dimers (in cis-syn configuration), which are formed between adjacent bases on the same DNA strand upon exposure to ultraviolet radiation.</text>
</comment>
<dbReference type="Gene3D" id="3.40.50.620">
    <property type="entry name" value="HUPs"/>
    <property type="match status" value="1"/>
</dbReference>
<keyword evidence="10 17" id="KW-0456">Lyase</keyword>
<dbReference type="EMBL" id="SEYY01003529">
    <property type="protein sequence ID" value="KAB7504233.1"/>
    <property type="molecule type" value="Genomic_DNA"/>
</dbReference>
<dbReference type="Proteomes" id="UP000326759">
    <property type="component" value="Unassembled WGS sequence"/>
</dbReference>
<evidence type="ECO:0000256" key="4">
    <source>
        <dbReference type="ARBA" id="ARBA00014046"/>
    </source>
</evidence>
<gene>
    <name evidence="17" type="primary">PHR</name>
    <name evidence="17" type="ORF">Anas_09126</name>
</gene>
<dbReference type="NCBIfam" id="TIGR00591">
    <property type="entry name" value="phr2"/>
    <property type="match status" value="1"/>
</dbReference>
<evidence type="ECO:0000256" key="10">
    <source>
        <dbReference type="ARBA" id="ARBA00023239"/>
    </source>
</evidence>
<dbReference type="PANTHER" id="PTHR10211:SF0">
    <property type="entry name" value="DEOXYRIBODIPYRIMIDINE PHOTO-LYASE"/>
    <property type="match status" value="1"/>
</dbReference>
<dbReference type="AlphaFoldDB" id="A0A5N5TC43"/>
<evidence type="ECO:0000256" key="14">
    <source>
        <dbReference type="ARBA" id="ARBA00083107"/>
    </source>
</evidence>
<evidence type="ECO:0000256" key="13">
    <source>
        <dbReference type="ARBA" id="ARBA00059220"/>
    </source>
</evidence>
<dbReference type="GO" id="GO:0000719">
    <property type="term" value="P:photoreactive repair"/>
    <property type="evidence" value="ECO:0007669"/>
    <property type="project" value="TreeGrafter"/>
</dbReference>
<evidence type="ECO:0000256" key="9">
    <source>
        <dbReference type="ARBA" id="ARBA00023204"/>
    </source>
</evidence>
<feature type="domain" description="Photolyase/cryptochrome alpha/beta" evidence="16">
    <location>
        <begin position="297"/>
        <end position="405"/>
    </location>
</feature>
<dbReference type="Gene3D" id="1.10.579.10">
    <property type="entry name" value="DNA Cyclobutane Dipyrimidine Photolyase, subunit A, domain 3"/>
    <property type="match status" value="2"/>
</dbReference>
<evidence type="ECO:0000256" key="12">
    <source>
        <dbReference type="ARBA" id="ARBA00033999"/>
    </source>
</evidence>
<keyword evidence="6" id="KW-0227">DNA damage</keyword>
<evidence type="ECO:0000313" key="17">
    <source>
        <dbReference type="EMBL" id="KAB7504233.1"/>
    </source>
</evidence>
<proteinExistence type="inferred from homology"/>
<dbReference type="InterPro" id="IPR052219">
    <property type="entry name" value="Photolyase_Class-2"/>
</dbReference>
<comment type="cofactor">
    <cofactor evidence="1">
        <name>FAD</name>
        <dbReference type="ChEBI" id="CHEBI:57692"/>
    </cofactor>
</comment>
<keyword evidence="8" id="KW-0238">DNA-binding</keyword>
<evidence type="ECO:0000256" key="11">
    <source>
        <dbReference type="ARBA" id="ARBA00031671"/>
    </source>
</evidence>
<dbReference type="PANTHER" id="PTHR10211">
    <property type="entry name" value="DEOXYRIBODIPYRIMIDINE PHOTOLYASE"/>
    <property type="match status" value="1"/>
</dbReference>
<dbReference type="FunFam" id="1.25.40.80:FF:000004">
    <property type="entry name" value="Deoxyribodipyrimidine photolyase"/>
    <property type="match status" value="1"/>
</dbReference>
<comment type="catalytic activity">
    <reaction evidence="12">
        <text>cyclobutadipyrimidine (in DNA) = 2 pyrimidine residues (in DNA).</text>
        <dbReference type="EC" id="4.1.99.3"/>
    </reaction>
</comment>
<dbReference type="SUPFAM" id="SSF48173">
    <property type="entry name" value="Cryptochrome/photolyase FAD-binding domain"/>
    <property type="match status" value="2"/>
</dbReference>
<evidence type="ECO:0000256" key="2">
    <source>
        <dbReference type="ARBA" id="ARBA00006409"/>
    </source>
</evidence>
<accession>A0A5N5TC43</accession>
<dbReference type="PROSITE" id="PS01084">
    <property type="entry name" value="DNA_PHOTOLYASES_2_2"/>
    <property type="match status" value="1"/>
</dbReference>
<dbReference type="InterPro" id="IPR036155">
    <property type="entry name" value="Crypto/Photolyase_N_sf"/>
</dbReference>
<evidence type="ECO:0000256" key="6">
    <source>
        <dbReference type="ARBA" id="ARBA00022763"/>
    </source>
</evidence>
<dbReference type="SUPFAM" id="SSF52425">
    <property type="entry name" value="Cryptochrome/photolyase, N-terminal domain"/>
    <property type="match status" value="1"/>
</dbReference>
<evidence type="ECO:0000256" key="1">
    <source>
        <dbReference type="ARBA" id="ARBA00001974"/>
    </source>
</evidence>
<dbReference type="InterPro" id="IPR036134">
    <property type="entry name" value="Crypto/Photolyase_FAD-like_sf"/>
</dbReference>
<dbReference type="EC" id="4.1.99.3" evidence="3"/>
<evidence type="ECO:0000259" key="16">
    <source>
        <dbReference type="Pfam" id="PF00875"/>
    </source>
</evidence>
<keyword evidence="5" id="KW-0285">Flavoprotein</keyword>
<sequence length="696" mass="80859">MKMLSVDFLLGFISVRQISAQRCILEVNRYRQTYPESVDAYFEECIVRRELADNFCFYQTNYDNINGAADWARNTLEIHKKDVRPYLYSKKTLEKAKTHDDLWNSAQIQLIKEGKMHGALRMYWAKKILEWTKTPEEALSVAMYLNDRYSLDGRDPSGYVGCMISICGIHDQMSWLERDIFGKIRFMNYEGCKRKYNVKTFVARHGGKAYKNTSNSNKHFSMTSKKRKGGLEGSSKKIKLIDETFVEKLESERNEVARSVTDFSFNKNRVRMLSKQLHIPEKCDGVVYWMSRDQRVQGLQEVESDCQTLNISFHLLLGQAKEVLPKFVKEENMGGVVTDFAPLRLPLQWVKDIENSLPGNVPFGQVDAHNVVPCWVTSSKQEYAARTIRSKINKNLKEFLTKFPAVIKHPHSSKVKYKIGNQLTSCLKLDKTVGPVEWAKPGSKEGLKMLHEFCIKRLKMFANKRNDPNENALSGLSPWIHFGQISAQRCILEVKEYRERFPESVDAYIEECIVRRELADNFCFYQTNYDNINGASDWAKNSLEIHKKDVRTYIYNKKTLDEAKTHDDLWNSAQIQLVKEGKMHGFLRMYWAKKILEWTKTPEEALAIAIYLNDRYNLDGRDPNGYVGCMWSICGIHDQGWAERSIFGKIRYMNYEGCKRKFDVKAFVSRYGGKVYTNTSISQKTREVVLSPFKLF</sequence>
<comment type="caution">
    <text evidence="17">The sequence shown here is derived from an EMBL/GenBank/DDBJ whole genome shotgun (WGS) entry which is preliminary data.</text>
</comment>
<dbReference type="InterPro" id="IPR006050">
    <property type="entry name" value="DNA_photolyase_N"/>
</dbReference>
<dbReference type="GO" id="GO:0003677">
    <property type="term" value="F:DNA binding"/>
    <property type="evidence" value="ECO:0007669"/>
    <property type="project" value="UniProtKB-KW"/>
</dbReference>
<evidence type="ECO:0000256" key="15">
    <source>
        <dbReference type="SAM" id="SignalP"/>
    </source>
</evidence>
<protein>
    <recommendedName>
        <fullName evidence="4">Deoxyribodipyrimidine photo-lyase</fullName>
        <ecNumber evidence="3">4.1.99.3</ecNumber>
    </recommendedName>
    <alternativeName>
        <fullName evidence="11">DNA photolyase</fullName>
    </alternativeName>
    <alternativeName>
        <fullName evidence="14">Photoreactivating enzyme</fullName>
    </alternativeName>
</protein>
<dbReference type="InterPro" id="IPR032673">
    <property type="entry name" value="DNA_photolyase_2_CS"/>
</dbReference>
<dbReference type="Pfam" id="PF00875">
    <property type="entry name" value="DNA_photolyase"/>
    <property type="match status" value="1"/>
</dbReference>